<name>A0A0A9CIS1_ARUDO</name>
<sequence length="38" mass="4302">MLQNLMHCGAPLCVGTFHGVYILLAIKVRMFHWGSIIM</sequence>
<dbReference type="AlphaFoldDB" id="A0A0A9CIS1"/>
<evidence type="ECO:0000313" key="1">
    <source>
        <dbReference type="EMBL" id="JAD71427.1"/>
    </source>
</evidence>
<dbReference type="EMBL" id="GBRH01226468">
    <property type="protein sequence ID" value="JAD71427.1"/>
    <property type="molecule type" value="Transcribed_RNA"/>
</dbReference>
<proteinExistence type="predicted"/>
<organism evidence="1">
    <name type="scientific">Arundo donax</name>
    <name type="common">Giant reed</name>
    <name type="synonym">Donax arundinaceus</name>
    <dbReference type="NCBI Taxonomy" id="35708"/>
    <lineage>
        <taxon>Eukaryota</taxon>
        <taxon>Viridiplantae</taxon>
        <taxon>Streptophyta</taxon>
        <taxon>Embryophyta</taxon>
        <taxon>Tracheophyta</taxon>
        <taxon>Spermatophyta</taxon>
        <taxon>Magnoliopsida</taxon>
        <taxon>Liliopsida</taxon>
        <taxon>Poales</taxon>
        <taxon>Poaceae</taxon>
        <taxon>PACMAD clade</taxon>
        <taxon>Arundinoideae</taxon>
        <taxon>Arundineae</taxon>
        <taxon>Arundo</taxon>
    </lineage>
</organism>
<reference evidence="1" key="1">
    <citation type="submission" date="2014-09" db="EMBL/GenBank/DDBJ databases">
        <authorList>
            <person name="Magalhaes I.L.F."/>
            <person name="Oliveira U."/>
            <person name="Santos F.R."/>
            <person name="Vidigal T.H.D.A."/>
            <person name="Brescovit A.D."/>
            <person name="Santos A.J."/>
        </authorList>
    </citation>
    <scope>NUCLEOTIDE SEQUENCE</scope>
    <source>
        <tissue evidence="1">Shoot tissue taken approximately 20 cm above the soil surface</tissue>
    </source>
</reference>
<reference evidence="1" key="2">
    <citation type="journal article" date="2015" name="Data Brief">
        <title>Shoot transcriptome of the giant reed, Arundo donax.</title>
        <authorList>
            <person name="Barrero R.A."/>
            <person name="Guerrero F.D."/>
            <person name="Moolhuijzen P."/>
            <person name="Goolsby J.A."/>
            <person name="Tidwell J."/>
            <person name="Bellgard S.E."/>
            <person name="Bellgard M.I."/>
        </authorList>
    </citation>
    <scope>NUCLEOTIDE SEQUENCE</scope>
    <source>
        <tissue evidence="1">Shoot tissue taken approximately 20 cm above the soil surface</tissue>
    </source>
</reference>
<accession>A0A0A9CIS1</accession>
<protein>
    <submittedName>
        <fullName evidence="1">Uncharacterized protein</fullName>
    </submittedName>
</protein>